<protein>
    <submittedName>
        <fullName evidence="2">Thiamine biosynthesis protein ThiJ</fullName>
    </submittedName>
</protein>
<dbReference type="GO" id="GO:0006355">
    <property type="term" value="P:regulation of DNA-templated transcription"/>
    <property type="evidence" value="ECO:0007669"/>
    <property type="project" value="TreeGrafter"/>
</dbReference>
<dbReference type="PANTHER" id="PTHR43130:SF2">
    <property type="entry name" value="DJ-1_PFPI DOMAIN-CONTAINING PROTEIN"/>
    <property type="match status" value="1"/>
</dbReference>
<dbReference type="AlphaFoldDB" id="A0A1Q8TGA6"/>
<organism evidence="2 3">
    <name type="scientific">Chromohalobacter japonicus</name>
    <dbReference type="NCBI Taxonomy" id="223900"/>
    <lineage>
        <taxon>Bacteria</taxon>
        <taxon>Pseudomonadati</taxon>
        <taxon>Pseudomonadota</taxon>
        <taxon>Gammaproteobacteria</taxon>
        <taxon>Oceanospirillales</taxon>
        <taxon>Halomonadaceae</taxon>
        <taxon>Chromohalobacter</taxon>
    </lineage>
</organism>
<reference evidence="2 3" key="1">
    <citation type="submission" date="2016-12" db="EMBL/GenBank/DDBJ databases">
        <title>Draft genome sequences of strains Salinicola socius SMB35, Salinicola sp. MH3R3-1 and Chromohalobacter sp. SMB17 from the Verkhnekamsk potash mining region of Russia.</title>
        <authorList>
            <person name="Mavrodi D.V."/>
            <person name="Olsson B.E."/>
            <person name="Korsakova E.S."/>
            <person name="Pyankova A."/>
            <person name="Mavrodi O.V."/>
            <person name="Plotnikova E.G."/>
        </authorList>
    </citation>
    <scope>NUCLEOTIDE SEQUENCE [LARGE SCALE GENOMIC DNA]</scope>
    <source>
        <strain evidence="2 3">SMB17</strain>
    </source>
</reference>
<proteinExistence type="predicted"/>
<sequence>MVDSKLRIVIPIYPGVTHLDFTGPHQFFSRVPQIDVVVASIGGEPVDAQGLTFSNLDDLTEIAACEVLCVPGGLGCLDAAEDIRFIHAIRHLASTAKFVTSVCTGSLILGAAGLLHGRRAACHWAWRDMLPLFGAIPDPARVVRDDEIITGGGVTAGIDFALTVIAELTDDETAQRAQLILEYAPAPPFDAGRPETAPAAIHDHVVADMAELQASRYRQAQYLAERYAARR</sequence>
<dbReference type="InterPro" id="IPR052158">
    <property type="entry name" value="INH-QAR"/>
</dbReference>
<feature type="domain" description="DJ-1/PfpI" evidence="1">
    <location>
        <begin position="7"/>
        <end position="166"/>
    </location>
</feature>
<comment type="caution">
    <text evidence="2">The sequence shown here is derived from an EMBL/GenBank/DDBJ whole genome shotgun (WGS) entry which is preliminary data.</text>
</comment>
<accession>A0A1Q8TGA6</accession>
<dbReference type="Gene3D" id="3.40.50.880">
    <property type="match status" value="1"/>
</dbReference>
<dbReference type="SUPFAM" id="SSF52317">
    <property type="entry name" value="Class I glutamine amidotransferase-like"/>
    <property type="match status" value="1"/>
</dbReference>
<dbReference type="InterPro" id="IPR002818">
    <property type="entry name" value="DJ-1/PfpI"/>
</dbReference>
<evidence type="ECO:0000313" key="2">
    <source>
        <dbReference type="EMBL" id="OLO12711.1"/>
    </source>
</evidence>
<dbReference type="EMBL" id="MSDQ01000006">
    <property type="protein sequence ID" value="OLO12711.1"/>
    <property type="molecule type" value="Genomic_DNA"/>
</dbReference>
<keyword evidence="3" id="KW-1185">Reference proteome</keyword>
<evidence type="ECO:0000313" key="3">
    <source>
        <dbReference type="Proteomes" id="UP000186806"/>
    </source>
</evidence>
<dbReference type="InterPro" id="IPR029062">
    <property type="entry name" value="Class_I_gatase-like"/>
</dbReference>
<dbReference type="Pfam" id="PF01965">
    <property type="entry name" value="DJ-1_PfpI"/>
    <property type="match status" value="1"/>
</dbReference>
<dbReference type="STRING" id="223900.GCA_000821045_02039"/>
<name>A0A1Q8TGA6_9GAMM</name>
<dbReference type="CDD" id="cd03139">
    <property type="entry name" value="GATase1_PfpI_2"/>
    <property type="match status" value="1"/>
</dbReference>
<dbReference type="PANTHER" id="PTHR43130">
    <property type="entry name" value="ARAC-FAMILY TRANSCRIPTIONAL REGULATOR"/>
    <property type="match status" value="1"/>
</dbReference>
<evidence type="ECO:0000259" key="1">
    <source>
        <dbReference type="Pfam" id="PF01965"/>
    </source>
</evidence>
<dbReference type="Proteomes" id="UP000186806">
    <property type="component" value="Unassembled WGS sequence"/>
</dbReference>
<gene>
    <name evidence="2" type="ORF">BTW10_04480</name>
</gene>